<gene>
    <name evidence="2" type="ORF">NEILACOT_03107</name>
</gene>
<reference evidence="2 3" key="1">
    <citation type="submission" date="2009-10" db="EMBL/GenBank/DDBJ databases">
        <authorList>
            <person name="Weinstock G."/>
            <person name="Sodergren E."/>
            <person name="Clifton S."/>
            <person name="Fulton L."/>
            <person name="Fulton B."/>
            <person name="Courtney L."/>
            <person name="Fronick C."/>
            <person name="Harrison M."/>
            <person name="Strong C."/>
            <person name="Farmer C."/>
            <person name="Delahaunty K."/>
            <person name="Markovic C."/>
            <person name="Hall O."/>
            <person name="Minx P."/>
            <person name="Tomlinson C."/>
            <person name="Mitreva M."/>
            <person name="Nelson J."/>
            <person name="Hou S."/>
            <person name="Wollam A."/>
            <person name="Pepin K.H."/>
            <person name="Johnson M."/>
            <person name="Bhonagiri V."/>
            <person name="Nash W.E."/>
            <person name="Warren W."/>
            <person name="Chinwalla A."/>
            <person name="Mardis E.R."/>
            <person name="Wilson R.K."/>
        </authorList>
    </citation>
    <scope>NUCLEOTIDE SEQUENCE [LARGE SCALE GENOMIC DNA]</scope>
    <source>
        <strain evidence="2 3">ATCC 23970</strain>
    </source>
</reference>
<proteinExistence type="predicted"/>
<accession>D0W6G9</accession>
<feature type="region of interest" description="Disordered" evidence="1">
    <location>
        <begin position="1"/>
        <end position="41"/>
    </location>
</feature>
<sequence length="41" mass="4695">MVRSRNRLPDKGGNISFNPILLEREDRQSRPICPQASENLS</sequence>
<dbReference type="Proteomes" id="UP000003843">
    <property type="component" value="Unassembled WGS sequence"/>
</dbReference>
<comment type="caution">
    <text evidence="2">The sequence shown here is derived from an EMBL/GenBank/DDBJ whole genome shotgun (WGS) entry which is preliminary data.</text>
</comment>
<organism evidence="2 3">
    <name type="scientific">Neisseria lactamica ATCC 23970</name>
    <dbReference type="NCBI Taxonomy" id="546265"/>
    <lineage>
        <taxon>Bacteria</taxon>
        <taxon>Pseudomonadati</taxon>
        <taxon>Pseudomonadota</taxon>
        <taxon>Betaproteobacteria</taxon>
        <taxon>Neisseriales</taxon>
        <taxon>Neisseriaceae</taxon>
        <taxon>Neisseria</taxon>
    </lineage>
</organism>
<evidence type="ECO:0000313" key="3">
    <source>
        <dbReference type="Proteomes" id="UP000003843"/>
    </source>
</evidence>
<dbReference type="AlphaFoldDB" id="D0W6G9"/>
<protein>
    <submittedName>
        <fullName evidence="2">Uncharacterized protein</fullName>
    </submittedName>
</protein>
<evidence type="ECO:0000313" key="2">
    <source>
        <dbReference type="EMBL" id="EEZ76915.1"/>
    </source>
</evidence>
<evidence type="ECO:0000256" key="1">
    <source>
        <dbReference type="SAM" id="MobiDB-lite"/>
    </source>
</evidence>
<dbReference type="EMBL" id="ACEQ02000001">
    <property type="protein sequence ID" value="EEZ76915.1"/>
    <property type="molecule type" value="Genomic_DNA"/>
</dbReference>
<name>D0W6G9_NEILA</name>